<dbReference type="InterPro" id="IPR012341">
    <property type="entry name" value="6hp_glycosidase-like_sf"/>
</dbReference>
<accession>A0A1A8XMZ2</accession>
<gene>
    <name evidence="2" type="ORF">ACCAA_340047</name>
</gene>
<protein>
    <recommendedName>
        <fullName evidence="4">Glucosidase</fullName>
    </recommendedName>
</protein>
<dbReference type="EMBL" id="FLQX01000110">
    <property type="protein sequence ID" value="SBT06544.1"/>
    <property type="molecule type" value="Genomic_DNA"/>
</dbReference>
<dbReference type="Proteomes" id="UP000199169">
    <property type="component" value="Unassembled WGS sequence"/>
</dbReference>
<reference evidence="2 3" key="1">
    <citation type="submission" date="2016-06" db="EMBL/GenBank/DDBJ databases">
        <authorList>
            <person name="Kjaerup R.B."/>
            <person name="Dalgaard T.S."/>
            <person name="Juul-Madsen H.R."/>
        </authorList>
    </citation>
    <scope>NUCLEOTIDE SEQUENCE [LARGE SCALE GENOMIC DNA]</scope>
    <source>
        <strain evidence="2">3</strain>
    </source>
</reference>
<dbReference type="PANTHER" id="PTHR10412">
    <property type="entry name" value="MANNOSYL-OLIGOSACCHARIDE GLUCOSIDASE"/>
    <property type="match status" value="1"/>
</dbReference>
<sequence length="495" mass="56699">MKPNEILNSERQRLEAQHDGRENWRLWGPYLAERAWGTVREDYSEGGSAWDYLDHDQARSRAYRWNEDGMGGICDDKQRLCFALALWNGEDPILKERAFGLTGNQGNHGEDVKEHYFYLDATPSHSYLRYLYKYPQAAYPYARLVAENGRRSRQDPPFSLLDTGVFDDQRYWDVEVLYAKASPEEIHIRIIASNRGPQAAKLHVLPTLWFRNTWSWGAGVDEWGAPKAVRKPLLAAAPAPSGAQWAVRADDETLGAYFLYGRQQAEPLYTENESNAERLWNRANATPYVKDAFHRYVVDGDLAAVNPARTGTRFAARHVLTATAGQTVTIELTLARCERQTPFAQQEAVFVQREAEATIFYENLQPHCSSEDGRILRQSLAGMIWSKQFFHFDVARWQDGDQLPPPAKRKLGRNRTWRHMKAADIISMPDKWEYPWFAAWDLAFHCAALALVDVDFAKGQIELLLKRTTTRTWRSSATSSSWPSPTRSPVTARRV</sequence>
<dbReference type="AlphaFoldDB" id="A0A1A8XMZ2"/>
<keyword evidence="3" id="KW-1185">Reference proteome</keyword>
<dbReference type="PANTHER" id="PTHR10412:SF10">
    <property type="entry name" value="GLYCOSYL HYDROLASE FAMILY 63 C-TERMINAL DOMAIN-CONTAINING PROTEIN"/>
    <property type="match status" value="1"/>
</dbReference>
<name>A0A1A8XMZ2_9PROT</name>
<evidence type="ECO:0000256" key="1">
    <source>
        <dbReference type="SAM" id="MobiDB-lite"/>
    </source>
</evidence>
<evidence type="ECO:0000313" key="3">
    <source>
        <dbReference type="Proteomes" id="UP000199169"/>
    </source>
</evidence>
<evidence type="ECO:0008006" key="4">
    <source>
        <dbReference type="Google" id="ProtNLM"/>
    </source>
</evidence>
<dbReference type="Gene3D" id="1.50.10.10">
    <property type="match status" value="1"/>
</dbReference>
<dbReference type="RefSeq" id="WP_342674048.1">
    <property type="nucleotide sequence ID" value="NZ_FLQX01000110.1"/>
</dbReference>
<dbReference type="InterPro" id="IPR004888">
    <property type="entry name" value="Glycoside_hydrolase_63"/>
</dbReference>
<proteinExistence type="predicted"/>
<dbReference type="GO" id="GO:0009311">
    <property type="term" value="P:oligosaccharide metabolic process"/>
    <property type="evidence" value="ECO:0007669"/>
    <property type="project" value="InterPro"/>
</dbReference>
<dbReference type="GO" id="GO:0004573">
    <property type="term" value="F:Glc3Man9GlcNAc2 oligosaccharide glucosidase activity"/>
    <property type="evidence" value="ECO:0007669"/>
    <property type="project" value="InterPro"/>
</dbReference>
<feature type="region of interest" description="Disordered" evidence="1">
    <location>
        <begin position="475"/>
        <end position="495"/>
    </location>
</feature>
<evidence type="ECO:0000313" key="2">
    <source>
        <dbReference type="EMBL" id="SBT06544.1"/>
    </source>
</evidence>
<dbReference type="STRING" id="1860102.ACCAA_340047"/>
<organism evidence="2 3">
    <name type="scientific">Candidatus Accumulibacter aalborgensis</name>
    <dbReference type="NCBI Taxonomy" id="1860102"/>
    <lineage>
        <taxon>Bacteria</taxon>
        <taxon>Pseudomonadati</taxon>
        <taxon>Pseudomonadota</taxon>
        <taxon>Betaproteobacteria</taxon>
        <taxon>Candidatus Accumulibacter</taxon>
    </lineage>
</organism>